<evidence type="ECO:0000313" key="2">
    <source>
        <dbReference type="Proteomes" id="UP000828048"/>
    </source>
</evidence>
<organism evidence="1 2">
    <name type="scientific">Vaccinium darrowii</name>
    <dbReference type="NCBI Taxonomy" id="229202"/>
    <lineage>
        <taxon>Eukaryota</taxon>
        <taxon>Viridiplantae</taxon>
        <taxon>Streptophyta</taxon>
        <taxon>Embryophyta</taxon>
        <taxon>Tracheophyta</taxon>
        <taxon>Spermatophyta</taxon>
        <taxon>Magnoliopsida</taxon>
        <taxon>eudicotyledons</taxon>
        <taxon>Gunneridae</taxon>
        <taxon>Pentapetalae</taxon>
        <taxon>asterids</taxon>
        <taxon>Ericales</taxon>
        <taxon>Ericaceae</taxon>
        <taxon>Vaccinioideae</taxon>
        <taxon>Vaccinieae</taxon>
        <taxon>Vaccinium</taxon>
    </lineage>
</organism>
<proteinExistence type="predicted"/>
<sequence>MASAAVEEGNPLLIHTLRHKSTAAHPPRTITRSFPTAASMATAAVEEGNPLLTDFEFPPFDAIQAEHIRPGIRALLKKLESELVELEKTVEPTWPKLVEPLEKIRDRLVVVWGAVNHLKLVKDAPELRSAIEEVQPEKVELELKLGQSKPLYNAFKAIRESSDWEALSDARKRIVEGQLKVAILNGVSLEDDKRERFKKIEQVCFHVVERDEWDNFHVLL</sequence>
<reference evidence="1 2" key="1">
    <citation type="journal article" date="2021" name="Hortic Res">
        <title>High-quality reference genome and annotation aids understanding of berry development for evergreen blueberry (Vaccinium darrowii).</title>
        <authorList>
            <person name="Yu J."/>
            <person name="Hulse-Kemp A.M."/>
            <person name="Babiker E."/>
            <person name="Staton M."/>
        </authorList>
    </citation>
    <scope>NUCLEOTIDE SEQUENCE [LARGE SCALE GENOMIC DNA]</scope>
    <source>
        <strain evidence="2">cv. NJ 8807/NJ 8810</strain>
        <tissue evidence="1">Young leaf</tissue>
    </source>
</reference>
<protein>
    <submittedName>
        <fullName evidence="1">Uncharacterized protein</fullName>
    </submittedName>
</protein>
<evidence type="ECO:0000313" key="1">
    <source>
        <dbReference type="EMBL" id="KAH7846808.1"/>
    </source>
</evidence>
<dbReference type="Proteomes" id="UP000828048">
    <property type="component" value="Chromosome 5"/>
</dbReference>
<comment type="caution">
    <text evidence="1">The sequence shown here is derived from an EMBL/GenBank/DDBJ whole genome shotgun (WGS) entry which is preliminary data.</text>
</comment>
<name>A0ACB7Y1A6_9ERIC</name>
<gene>
    <name evidence="1" type="ORF">Vadar_018425</name>
</gene>
<dbReference type="EMBL" id="CM037155">
    <property type="protein sequence ID" value="KAH7846808.1"/>
    <property type="molecule type" value="Genomic_DNA"/>
</dbReference>
<accession>A0ACB7Y1A6</accession>
<keyword evidence="2" id="KW-1185">Reference proteome</keyword>